<dbReference type="AlphaFoldDB" id="I4DCD4"/>
<dbReference type="Proteomes" id="UP000002892">
    <property type="component" value="Chromosome"/>
</dbReference>
<protein>
    <submittedName>
        <fullName evidence="1">Uncharacterized protein</fullName>
    </submittedName>
</protein>
<accession>I4DCD4</accession>
<evidence type="ECO:0000313" key="2">
    <source>
        <dbReference type="Proteomes" id="UP000002892"/>
    </source>
</evidence>
<organism evidence="1 2">
    <name type="scientific">Desulfosporosinus acidiphilus (strain DSM 22704 / JCM 16185 / SJ4)</name>
    <dbReference type="NCBI Taxonomy" id="646529"/>
    <lineage>
        <taxon>Bacteria</taxon>
        <taxon>Bacillati</taxon>
        <taxon>Bacillota</taxon>
        <taxon>Clostridia</taxon>
        <taxon>Eubacteriales</taxon>
        <taxon>Desulfitobacteriaceae</taxon>
        <taxon>Desulfosporosinus</taxon>
    </lineage>
</organism>
<name>I4DCD4_DESAJ</name>
<proteinExistence type="predicted"/>
<dbReference type="InterPro" id="IPR036209">
    <property type="entry name" value="YwmB-like_sf"/>
</dbReference>
<dbReference type="Gene3D" id="3.30.360.40">
    <property type="entry name" value="YwmB-like"/>
    <property type="match status" value="1"/>
</dbReference>
<keyword evidence="2" id="KW-1185">Reference proteome</keyword>
<dbReference type="EMBL" id="CP003639">
    <property type="protein sequence ID" value="AFM43458.1"/>
    <property type="molecule type" value="Genomic_DNA"/>
</dbReference>
<sequence length="224" mass="24922">MKKIINILGKNVVKKHSNVGILVVCILLMLCLKTNVLMAQNTMNDDGVSNKSIPLLLNSKFVDASEARVTMVIWFDDSNRPLSSEQITNPPVKNWSWSNNYLQAGNSRRASTISGEGLVNKKEELKVYKWYTIMAPKIAKAGGRMYLDERVPESIDIPAYLNHIDAQPVQWAISDNLISIAAYQKLINPSVKIGTDKLNIQILSRGEAAKGETVLAIPVLLEEF</sequence>
<dbReference type="eggNOG" id="ENOG5033B7U">
    <property type="taxonomic scope" value="Bacteria"/>
</dbReference>
<dbReference type="InterPro" id="IPR014794">
    <property type="entry name" value="DUF1779"/>
</dbReference>
<evidence type="ECO:0000313" key="1">
    <source>
        <dbReference type="EMBL" id="AFM43458.1"/>
    </source>
</evidence>
<reference evidence="1 2" key="1">
    <citation type="journal article" date="2012" name="J. Bacteriol.">
        <title>Complete genome sequences of Desulfosporosinus orientis DSM765T, Desulfosporosinus youngiae DSM17734T, Desulfosporosinus meridiei DSM13257T, and Desulfosporosinus acidiphilus DSM22704T.</title>
        <authorList>
            <person name="Pester M."/>
            <person name="Brambilla E."/>
            <person name="Alazard D."/>
            <person name="Rattei T."/>
            <person name="Weinmaier T."/>
            <person name="Han J."/>
            <person name="Lucas S."/>
            <person name="Lapidus A."/>
            <person name="Cheng J.F."/>
            <person name="Goodwin L."/>
            <person name="Pitluck S."/>
            <person name="Peters L."/>
            <person name="Ovchinnikova G."/>
            <person name="Teshima H."/>
            <person name="Detter J.C."/>
            <person name="Han C.S."/>
            <person name="Tapia R."/>
            <person name="Land M.L."/>
            <person name="Hauser L."/>
            <person name="Kyrpides N.C."/>
            <person name="Ivanova N.N."/>
            <person name="Pagani I."/>
            <person name="Huntmann M."/>
            <person name="Wei C.L."/>
            <person name="Davenport K.W."/>
            <person name="Daligault H."/>
            <person name="Chain P.S."/>
            <person name="Chen A."/>
            <person name="Mavromatis K."/>
            <person name="Markowitz V."/>
            <person name="Szeto E."/>
            <person name="Mikhailova N."/>
            <person name="Pati A."/>
            <person name="Wagner M."/>
            <person name="Woyke T."/>
            <person name="Ollivier B."/>
            <person name="Klenk H.P."/>
            <person name="Spring S."/>
            <person name="Loy A."/>
        </authorList>
    </citation>
    <scope>NUCLEOTIDE SEQUENCE [LARGE SCALE GENOMIC DNA]</scope>
    <source>
        <strain evidence="2">DSM 22704 / JCM 16185 / SJ4</strain>
    </source>
</reference>
<gene>
    <name evidence="1" type="ordered locus">Desaci_4623</name>
</gene>
<dbReference type="STRING" id="646529.Desaci_4623"/>
<dbReference type="SUPFAM" id="SSF143842">
    <property type="entry name" value="YwmB-like"/>
    <property type="match status" value="1"/>
</dbReference>
<dbReference type="Pfam" id="PF08680">
    <property type="entry name" value="DUF1779"/>
    <property type="match status" value="1"/>
</dbReference>
<dbReference type="KEGG" id="dai:Desaci_4623"/>
<dbReference type="HOGENOM" id="CLU_109741_0_0_9"/>